<dbReference type="PANTHER" id="PTHR38687:SF2">
    <property type="entry name" value="CELL DIVISION PROTEIN FTSN"/>
    <property type="match status" value="1"/>
</dbReference>
<dbReference type="SUPFAM" id="SSF110997">
    <property type="entry name" value="Sporulation related repeat"/>
    <property type="match status" value="1"/>
</dbReference>
<feature type="compositionally biased region" description="Basic and acidic residues" evidence="1">
    <location>
        <begin position="76"/>
        <end position="95"/>
    </location>
</feature>
<evidence type="ECO:0000259" key="3">
    <source>
        <dbReference type="PROSITE" id="PS51724"/>
    </source>
</evidence>
<keyword evidence="2" id="KW-0812">Transmembrane</keyword>
<reference evidence="5" key="1">
    <citation type="submission" date="2017-02" db="EMBL/GenBank/DDBJ databases">
        <authorList>
            <person name="Daims H."/>
        </authorList>
    </citation>
    <scope>NUCLEOTIDE SEQUENCE [LARGE SCALE GENOMIC DNA]</scope>
</reference>
<dbReference type="OrthoDB" id="8558195at2"/>
<evidence type="ECO:0000256" key="1">
    <source>
        <dbReference type="SAM" id="MobiDB-lite"/>
    </source>
</evidence>
<name>A0A1R4HHE9_9GAMM</name>
<evidence type="ECO:0000256" key="2">
    <source>
        <dbReference type="SAM" id="Phobius"/>
    </source>
</evidence>
<keyword evidence="2" id="KW-1133">Transmembrane helix</keyword>
<dbReference type="GO" id="GO:0042834">
    <property type="term" value="F:peptidoglycan binding"/>
    <property type="evidence" value="ECO:0007669"/>
    <property type="project" value="InterPro"/>
</dbReference>
<evidence type="ECO:0000313" key="5">
    <source>
        <dbReference type="Proteomes" id="UP000195667"/>
    </source>
</evidence>
<gene>
    <name evidence="4" type="ORF">CRENPOLYSF1_770005</name>
</gene>
<organism evidence="4 5">
    <name type="scientific">Crenothrix polyspora</name>
    <dbReference type="NCBI Taxonomy" id="360316"/>
    <lineage>
        <taxon>Bacteria</taxon>
        <taxon>Pseudomonadati</taxon>
        <taxon>Pseudomonadota</taxon>
        <taxon>Gammaproteobacteria</taxon>
        <taxon>Methylococcales</taxon>
        <taxon>Crenotrichaceae</taxon>
        <taxon>Crenothrix</taxon>
    </lineage>
</organism>
<dbReference type="Gene3D" id="3.30.70.1070">
    <property type="entry name" value="Sporulation related repeat"/>
    <property type="match status" value="1"/>
</dbReference>
<accession>A0A1R4HHE9</accession>
<dbReference type="InterPro" id="IPR052521">
    <property type="entry name" value="Cell_div_SPOR-domain"/>
</dbReference>
<dbReference type="Pfam" id="PF05036">
    <property type="entry name" value="SPOR"/>
    <property type="match status" value="1"/>
</dbReference>
<dbReference type="InterPro" id="IPR036680">
    <property type="entry name" value="SPOR-like_sf"/>
</dbReference>
<dbReference type="EMBL" id="FUKI01000156">
    <property type="protein sequence ID" value="SJM95645.1"/>
    <property type="molecule type" value="Genomic_DNA"/>
</dbReference>
<dbReference type="PANTHER" id="PTHR38687">
    <property type="entry name" value="CELL DIVISION PROTEIN DEDD-RELATED"/>
    <property type="match status" value="1"/>
</dbReference>
<feature type="domain" description="SPOR" evidence="3">
    <location>
        <begin position="131"/>
        <end position="211"/>
    </location>
</feature>
<feature type="compositionally biased region" description="Polar residues" evidence="1">
    <location>
        <begin position="10"/>
        <end position="21"/>
    </location>
</feature>
<dbReference type="PROSITE" id="PS51724">
    <property type="entry name" value="SPOR"/>
    <property type="match status" value="1"/>
</dbReference>
<feature type="region of interest" description="Disordered" evidence="1">
    <location>
        <begin position="1"/>
        <end position="27"/>
    </location>
</feature>
<keyword evidence="2" id="KW-0472">Membrane</keyword>
<dbReference type="Proteomes" id="UP000195667">
    <property type="component" value="Unassembled WGS sequence"/>
</dbReference>
<dbReference type="RefSeq" id="WP_087144879.1">
    <property type="nucleotide sequence ID" value="NZ_FUKI01000156.1"/>
</dbReference>
<dbReference type="InterPro" id="IPR007730">
    <property type="entry name" value="SPOR-like_dom"/>
</dbReference>
<protein>
    <submittedName>
        <fullName evidence="4">Sporulation domain-containing protein</fullName>
    </submittedName>
</protein>
<keyword evidence="5" id="KW-1185">Reference proteome</keyword>
<sequence>MARDYKHRAQNNNKPTASQYRQRPKSGSKIGPLKWMLVTALVIAFAVFLVYLRSIGDKHPAASLATKTMTTAIKPEAVKKQEEDAKETAELEAKKQPPQPQFDFYTILPKKEVMIADHEIKTRAREERVGKVKEAHYVIQAGSFKVLKEADLLRTKLASMGIESKVNKAKVGDVNWYRVKIGPYARLVSVNTVMARLKQNDMKPVVTEVESSD</sequence>
<feature type="transmembrane region" description="Helical" evidence="2">
    <location>
        <begin position="33"/>
        <end position="52"/>
    </location>
</feature>
<feature type="region of interest" description="Disordered" evidence="1">
    <location>
        <begin position="75"/>
        <end position="96"/>
    </location>
</feature>
<proteinExistence type="predicted"/>
<evidence type="ECO:0000313" key="4">
    <source>
        <dbReference type="EMBL" id="SJM95645.1"/>
    </source>
</evidence>
<dbReference type="AlphaFoldDB" id="A0A1R4HHE9"/>